<feature type="transmembrane region" description="Helical" evidence="8">
    <location>
        <begin position="209"/>
        <end position="230"/>
    </location>
</feature>
<dbReference type="InterPro" id="IPR020846">
    <property type="entry name" value="MFS_dom"/>
</dbReference>
<dbReference type="InterPro" id="IPR005828">
    <property type="entry name" value="MFS_sugar_transport-like"/>
</dbReference>
<comment type="subcellular location">
    <subcellularLocation>
        <location evidence="1">Cell membrane</location>
        <topology evidence="1">Multi-pass membrane protein</topology>
    </subcellularLocation>
</comment>
<dbReference type="PANTHER" id="PTHR48021">
    <property type="match status" value="1"/>
</dbReference>
<dbReference type="GO" id="GO:0022857">
    <property type="term" value="F:transmembrane transporter activity"/>
    <property type="evidence" value="ECO:0007669"/>
    <property type="project" value="InterPro"/>
</dbReference>
<dbReference type="GO" id="GO:0005886">
    <property type="term" value="C:plasma membrane"/>
    <property type="evidence" value="ECO:0007669"/>
    <property type="project" value="UniProtKB-SubCell"/>
</dbReference>
<dbReference type="AlphaFoldDB" id="A0A7R9IQ44"/>
<protein>
    <recommendedName>
        <fullName evidence="9">Major facilitator superfamily (MFS) profile domain-containing protein</fullName>
    </recommendedName>
</protein>
<keyword evidence="4" id="KW-0762">Sugar transport</keyword>
<reference evidence="10" key="1">
    <citation type="submission" date="2020-11" db="EMBL/GenBank/DDBJ databases">
        <authorList>
            <person name="Tran Van P."/>
        </authorList>
    </citation>
    <scope>NUCLEOTIDE SEQUENCE</scope>
</reference>
<evidence type="ECO:0000256" key="8">
    <source>
        <dbReference type="SAM" id="Phobius"/>
    </source>
</evidence>
<evidence type="ECO:0000259" key="9">
    <source>
        <dbReference type="PROSITE" id="PS50850"/>
    </source>
</evidence>
<keyword evidence="7 8" id="KW-0472">Membrane</keyword>
<sequence>MTGPIIIPSSKHQGQVDLSSTNNCLGQVDLWPPKKCLGQVESCEAPKVWRRWPQHLAAVIASLGAMSAGGVLGWSTAVLPYLQESNPSWDGGQPLGRVAAPVTNEQGNWLTSLPYLGAVVGSLFSGDLADCFGRRPFLLGCSIPYLLGWLLIAFTEDCGSPDSKHLVLSSVPHFTSTSRDSNIRSSRVLTPSVRRGSVDVSCSTIPVMLIARFISGLAVGATTTVTPMYIEEIADDHIRGALGVYVDLLLIVGTLCSYIAVAYLSYFWVAVYSASLPLLFLVTFYFMPESPIYLLYKGHKEDAEKALKWLRGSVQGQDDKDIQEDILGLEKLLGEYSVIDTSSILTRILRIPCFLKGVCWSNVRVTSPAGKATFIVTGLMFFQQVCGLDTVITFSVCLLQSSRWRIVYSQYICYVIVTVIQILAVIVSCAVVDRIGRKILLGVSSSSMAVCLAVLSLNSHLNKTSYYSWVLVLVASIYIVAYSVGFGPLPWVLAAEIPPTDEKESIESTANVVSWVLSFIVNQFINNVIGNFGGVVSYGVFGALCVSATVFVAMVVPETKRKPREQIESELGVEN</sequence>
<keyword evidence="5 8" id="KW-0812">Transmembrane</keyword>
<evidence type="ECO:0000256" key="7">
    <source>
        <dbReference type="ARBA" id="ARBA00023136"/>
    </source>
</evidence>
<keyword evidence="3" id="KW-1003">Cell membrane</keyword>
<dbReference type="PROSITE" id="PS00217">
    <property type="entry name" value="SUGAR_TRANSPORT_2"/>
    <property type="match status" value="1"/>
</dbReference>
<feature type="transmembrane region" description="Helical" evidence="8">
    <location>
        <begin position="408"/>
        <end position="432"/>
    </location>
</feature>
<evidence type="ECO:0000256" key="3">
    <source>
        <dbReference type="ARBA" id="ARBA00022475"/>
    </source>
</evidence>
<feature type="transmembrane region" description="Helical" evidence="8">
    <location>
        <begin position="266"/>
        <end position="287"/>
    </location>
</feature>
<dbReference type="EMBL" id="OE006248">
    <property type="protein sequence ID" value="CAD7462548.1"/>
    <property type="molecule type" value="Genomic_DNA"/>
</dbReference>
<feature type="transmembrane region" description="Helical" evidence="8">
    <location>
        <begin position="439"/>
        <end position="460"/>
    </location>
</feature>
<keyword evidence="6 8" id="KW-1133">Transmembrane helix</keyword>
<feature type="transmembrane region" description="Helical" evidence="8">
    <location>
        <begin position="242"/>
        <end position="260"/>
    </location>
</feature>
<evidence type="ECO:0000256" key="1">
    <source>
        <dbReference type="ARBA" id="ARBA00004651"/>
    </source>
</evidence>
<dbReference type="InterPro" id="IPR005829">
    <property type="entry name" value="Sugar_transporter_CS"/>
</dbReference>
<evidence type="ECO:0000256" key="5">
    <source>
        <dbReference type="ARBA" id="ARBA00022692"/>
    </source>
</evidence>
<feature type="domain" description="Major facilitator superfamily (MFS) profile" evidence="9">
    <location>
        <begin position="57"/>
        <end position="560"/>
    </location>
</feature>
<evidence type="ECO:0000313" key="10">
    <source>
        <dbReference type="EMBL" id="CAD7462548.1"/>
    </source>
</evidence>
<dbReference type="PROSITE" id="PS50850">
    <property type="entry name" value="MFS"/>
    <property type="match status" value="1"/>
</dbReference>
<dbReference type="PRINTS" id="PR00171">
    <property type="entry name" value="SUGRTRNSPORT"/>
</dbReference>
<dbReference type="PROSITE" id="PS00216">
    <property type="entry name" value="SUGAR_TRANSPORT_1"/>
    <property type="match status" value="1"/>
</dbReference>
<accession>A0A7R9IQ44</accession>
<dbReference type="PANTHER" id="PTHR48021:SF1">
    <property type="entry name" value="GH07001P-RELATED"/>
    <property type="match status" value="1"/>
</dbReference>
<keyword evidence="2" id="KW-0813">Transport</keyword>
<feature type="transmembrane region" description="Helical" evidence="8">
    <location>
        <begin position="56"/>
        <end position="82"/>
    </location>
</feature>
<evidence type="ECO:0000256" key="2">
    <source>
        <dbReference type="ARBA" id="ARBA00022448"/>
    </source>
</evidence>
<dbReference type="FunFam" id="1.20.1250.20:FF:000218">
    <property type="entry name" value="facilitated trehalose transporter Tret1"/>
    <property type="match status" value="1"/>
</dbReference>
<dbReference type="Pfam" id="PF00083">
    <property type="entry name" value="Sugar_tr"/>
    <property type="match status" value="2"/>
</dbReference>
<feature type="transmembrane region" description="Helical" evidence="8">
    <location>
        <begin position="374"/>
        <end position="396"/>
    </location>
</feature>
<organism evidence="10">
    <name type="scientific">Timema tahoe</name>
    <dbReference type="NCBI Taxonomy" id="61484"/>
    <lineage>
        <taxon>Eukaryota</taxon>
        <taxon>Metazoa</taxon>
        <taxon>Ecdysozoa</taxon>
        <taxon>Arthropoda</taxon>
        <taxon>Hexapoda</taxon>
        <taxon>Insecta</taxon>
        <taxon>Pterygota</taxon>
        <taxon>Neoptera</taxon>
        <taxon>Polyneoptera</taxon>
        <taxon>Phasmatodea</taxon>
        <taxon>Timematodea</taxon>
        <taxon>Timematoidea</taxon>
        <taxon>Timematidae</taxon>
        <taxon>Timema</taxon>
    </lineage>
</organism>
<evidence type="ECO:0000256" key="4">
    <source>
        <dbReference type="ARBA" id="ARBA00022597"/>
    </source>
</evidence>
<dbReference type="InterPro" id="IPR036259">
    <property type="entry name" value="MFS_trans_sf"/>
</dbReference>
<dbReference type="InterPro" id="IPR050549">
    <property type="entry name" value="MFS_Trehalose_Transporter"/>
</dbReference>
<name>A0A7R9IQ44_9NEOP</name>
<proteinExistence type="predicted"/>
<dbReference type="Gene3D" id="1.20.1250.20">
    <property type="entry name" value="MFS general substrate transporter like domains"/>
    <property type="match status" value="2"/>
</dbReference>
<feature type="transmembrane region" description="Helical" evidence="8">
    <location>
        <begin position="136"/>
        <end position="154"/>
    </location>
</feature>
<feature type="transmembrane region" description="Helical" evidence="8">
    <location>
        <begin position="535"/>
        <end position="556"/>
    </location>
</feature>
<gene>
    <name evidence="10" type="ORF">TTEB3V08_LOCUS10439</name>
</gene>
<feature type="transmembrane region" description="Helical" evidence="8">
    <location>
        <begin position="466"/>
        <end position="489"/>
    </location>
</feature>
<evidence type="ECO:0000256" key="6">
    <source>
        <dbReference type="ARBA" id="ARBA00022989"/>
    </source>
</evidence>
<dbReference type="SUPFAM" id="SSF103473">
    <property type="entry name" value="MFS general substrate transporter"/>
    <property type="match status" value="1"/>
</dbReference>
<dbReference type="InterPro" id="IPR003663">
    <property type="entry name" value="Sugar/inositol_transpt"/>
</dbReference>